<proteinExistence type="predicted"/>
<evidence type="ECO:0000313" key="1">
    <source>
        <dbReference type="EMBL" id="EFG03520.2"/>
    </source>
</evidence>
<gene>
    <name evidence="1" type="ORF">SCLAV_p0025</name>
</gene>
<organism evidence="1 2">
    <name type="scientific">Streptomyces clavuligerus</name>
    <dbReference type="NCBI Taxonomy" id="1901"/>
    <lineage>
        <taxon>Bacteria</taxon>
        <taxon>Bacillati</taxon>
        <taxon>Actinomycetota</taxon>
        <taxon>Actinomycetes</taxon>
        <taxon>Kitasatosporales</taxon>
        <taxon>Streptomycetaceae</taxon>
        <taxon>Streptomyces</taxon>
    </lineage>
</organism>
<dbReference type="AlphaFoldDB" id="B5GVU1"/>
<reference evidence="1 2" key="1">
    <citation type="journal article" date="2010" name="Genome Biol. Evol.">
        <title>The sequence of a 1.8-mb bacterial linear plasmid reveals a rich evolutionary reservoir of secondary metabolic pathways.</title>
        <authorList>
            <person name="Medema M.H."/>
            <person name="Trefzer A."/>
            <person name="Kovalchuk A."/>
            <person name="van den Berg M."/>
            <person name="Mueller U."/>
            <person name="Heijne W."/>
            <person name="Wu L."/>
            <person name="Alam M.T."/>
            <person name="Ronning C.M."/>
            <person name="Nierman W.C."/>
            <person name="Bovenberg R.A.L."/>
            <person name="Breitling R."/>
            <person name="Takano E."/>
        </authorList>
    </citation>
    <scope>NUCLEOTIDE SEQUENCE [LARGE SCALE GENOMIC DNA]</scope>
    <source>
        <strain evidence="1">ATCC 27064</strain>
        <plasmid evidence="1 2">pSCL4</plasmid>
    </source>
</reference>
<dbReference type="EMBL" id="CM000914">
    <property type="protein sequence ID" value="EFG03520.2"/>
    <property type="molecule type" value="Genomic_DNA"/>
</dbReference>
<protein>
    <submittedName>
        <fullName evidence="1">Uncharacterized protein</fullName>
    </submittedName>
</protein>
<evidence type="ECO:0000313" key="2">
    <source>
        <dbReference type="Proteomes" id="UP000002357"/>
    </source>
</evidence>
<accession>B5GVU1</accession>
<keyword evidence="1" id="KW-0614">Plasmid</keyword>
<sequence length="52" mass="6051">MKSITNEALTELQRRRIAGEVETRRAKAGELPSPLPRWQECKRQWEAADQQS</sequence>
<keyword evidence="2" id="KW-1185">Reference proteome</keyword>
<geneLocation type="plasmid" evidence="1 2">
    <name>pSCL4</name>
</geneLocation>
<dbReference type="Proteomes" id="UP000002357">
    <property type="component" value="Plasmid pSCL4"/>
</dbReference>
<name>B5GVU1_STRCL</name>